<keyword evidence="2" id="KW-1185">Reference proteome</keyword>
<dbReference type="InterPro" id="IPR052896">
    <property type="entry name" value="GGT-like_enzyme"/>
</dbReference>
<accession>A0ABT7QNC9</accession>
<evidence type="ECO:0000313" key="1">
    <source>
        <dbReference type="EMBL" id="MDM5148211.1"/>
    </source>
</evidence>
<comment type="caution">
    <text evidence="1">The sequence shown here is derived from an EMBL/GenBank/DDBJ whole genome shotgun (WGS) entry which is preliminary data.</text>
</comment>
<organism evidence="1 2">
    <name type="scientific">Candidatus Doriopsillibacter californiensis</name>
    <dbReference type="NCBI Taxonomy" id="2970740"/>
    <lineage>
        <taxon>Bacteria</taxon>
        <taxon>Pseudomonadati</taxon>
        <taxon>Pseudomonadota</taxon>
        <taxon>Gammaproteobacteria</taxon>
        <taxon>Candidatus Tethybacterales</taxon>
        <taxon>Candidatus Persebacteraceae</taxon>
        <taxon>Candidatus Doriopsillibacter</taxon>
    </lineage>
</organism>
<gene>
    <name evidence="1" type="ORF">NQX30_07555</name>
</gene>
<dbReference type="SUPFAM" id="SSF56235">
    <property type="entry name" value="N-terminal nucleophile aminohydrolases (Ntn hydrolases)"/>
    <property type="match status" value="1"/>
</dbReference>
<reference evidence="1" key="2">
    <citation type="journal article" date="2023" name="Microbiome">
        <title>Synthase-selected sorting approach identifies a beta-lactone synthase in a nudibranch symbiotic bacterium.</title>
        <authorList>
            <person name="Dzunkova M."/>
            <person name="La Clair J.J."/>
            <person name="Tyml T."/>
            <person name="Doud D."/>
            <person name="Schulz F."/>
            <person name="Piquer-Esteban S."/>
            <person name="Porcel Sanchis D."/>
            <person name="Osborn A."/>
            <person name="Robinson D."/>
            <person name="Louie K.B."/>
            <person name="Bowen B.P."/>
            <person name="Bowers R.M."/>
            <person name="Lee J."/>
            <person name="Arnau V."/>
            <person name="Diaz-Villanueva W."/>
            <person name="Stepanauskas R."/>
            <person name="Gosliner T."/>
            <person name="Date S.V."/>
            <person name="Northen T.R."/>
            <person name="Cheng J.F."/>
            <person name="Burkart M.D."/>
            <person name="Woyke T."/>
        </authorList>
    </citation>
    <scope>NUCLEOTIDE SEQUENCE</scope>
    <source>
        <strain evidence="1">Df01</strain>
    </source>
</reference>
<sequence>MSTAINIGGERPFFSPVHARNDACATSHPLATMEAINILQSGRSAADAAITVGAVQCVVEPYMTGINGDCFSLAKTPKPTSVALNGSNWTPHRLSLQQVRQAGSLLVVASDCRKNGIAGY</sequence>
<protein>
    <submittedName>
        <fullName evidence="1">Gamma-glutamyltransferase</fullName>
        <ecNumber evidence="1">2.3.2.2</ecNumber>
    </submittedName>
</protein>
<dbReference type="EC" id="2.3.2.2" evidence="1"/>
<dbReference type="PANTHER" id="PTHR43881">
    <property type="entry name" value="GAMMA-GLUTAMYLTRANSPEPTIDASE (AFU_ORTHOLOGUE AFUA_4G13580)"/>
    <property type="match status" value="1"/>
</dbReference>
<dbReference type="Pfam" id="PF01019">
    <property type="entry name" value="G_glu_transpept"/>
    <property type="match status" value="1"/>
</dbReference>
<keyword evidence="1" id="KW-0808">Transferase</keyword>
<name>A0ABT7QNC9_9GAMM</name>
<evidence type="ECO:0000313" key="2">
    <source>
        <dbReference type="Proteomes" id="UP001168167"/>
    </source>
</evidence>
<reference evidence="1" key="1">
    <citation type="submission" date="2022-08" db="EMBL/GenBank/DDBJ databases">
        <authorList>
            <person name="Dzunkova M."/>
            <person name="La Clair J."/>
            <person name="Tyml T."/>
            <person name="Doud D."/>
            <person name="Schulz F."/>
            <person name="Piquer S."/>
            <person name="Porcel Sanchis D."/>
            <person name="Osborn A."/>
            <person name="Robinson D."/>
            <person name="Louie K.B."/>
            <person name="Bowen B.P."/>
            <person name="Bowers R."/>
            <person name="Lee J."/>
            <person name="Arnau Llombart V."/>
            <person name="Diaz Villanueva W."/>
            <person name="Gosliner T."/>
            <person name="Northen T."/>
            <person name="Cheng J.-F."/>
            <person name="Burkart M.D."/>
            <person name="Woyke T."/>
        </authorList>
    </citation>
    <scope>NUCLEOTIDE SEQUENCE</scope>
    <source>
        <strain evidence="1">Df01</strain>
    </source>
</reference>
<dbReference type="EMBL" id="JANQAO010000005">
    <property type="protein sequence ID" value="MDM5148211.1"/>
    <property type="molecule type" value="Genomic_DNA"/>
</dbReference>
<dbReference type="PANTHER" id="PTHR43881:SF1">
    <property type="entry name" value="GAMMA-GLUTAMYLTRANSPEPTIDASE (AFU_ORTHOLOGUE AFUA_4G13580)"/>
    <property type="match status" value="1"/>
</dbReference>
<dbReference type="GO" id="GO:0103068">
    <property type="term" value="F:leukotriene C4 gamma-glutamyl transferase activity"/>
    <property type="evidence" value="ECO:0007669"/>
    <property type="project" value="UniProtKB-EC"/>
</dbReference>
<proteinExistence type="predicted"/>
<dbReference type="Proteomes" id="UP001168167">
    <property type="component" value="Unassembled WGS sequence"/>
</dbReference>
<dbReference type="InterPro" id="IPR029055">
    <property type="entry name" value="Ntn_hydrolases_N"/>
</dbReference>
<keyword evidence="1" id="KW-0012">Acyltransferase</keyword>